<gene>
    <name evidence="2" type="ordered locus">XC_2635</name>
</gene>
<dbReference type="EMBL" id="CP000050">
    <property type="protein sequence ID" value="AAY49684.1"/>
    <property type="molecule type" value="Genomic_DNA"/>
</dbReference>
<accession>A0A0H2X8G9</accession>
<organism evidence="2 3">
    <name type="scientific">Xanthomonas campestris pv. campestris (strain 8004)</name>
    <dbReference type="NCBI Taxonomy" id="314565"/>
    <lineage>
        <taxon>Bacteria</taxon>
        <taxon>Pseudomonadati</taxon>
        <taxon>Pseudomonadota</taxon>
        <taxon>Gammaproteobacteria</taxon>
        <taxon>Lysobacterales</taxon>
        <taxon>Lysobacteraceae</taxon>
        <taxon>Xanthomonas</taxon>
    </lineage>
</organism>
<dbReference type="HOGENOM" id="CLU_059732_0_0_6"/>
<evidence type="ECO:0000313" key="2">
    <source>
        <dbReference type="EMBL" id="AAY49684.1"/>
    </source>
</evidence>
<evidence type="ECO:0000259" key="1">
    <source>
        <dbReference type="Pfam" id="PF20283"/>
    </source>
</evidence>
<dbReference type="KEGG" id="xcb:XC_2635"/>
<sequence length="404" mass="45459">MTGSTAGTNTAFGAGDSALGYLYQIRMALLTALRRINPADDDDFSIFLETLDDVVFEKTGTPLELFQLKHHSNAQANLTDASPDIWKSLRVWIEGRKSGTVTPLDRLVLITTQMVGKGSIASKLLAMNRDEDAALTALRNVAQTSVNVENAAAYTAFKALSSEEQKALVASVVIAPNQPNIEQVGEDIRHEVRFTVRRDHVESFVSRLEGWWFTQCLRHLVGKSKEPLRCSALQAQMDDLRHQLVSALPVDDDIFEHEVEISSYESELFVHQARLTGAHHSRVLAAVRDYYRAFEQRSRWVREHLILVGDLEKYERTLHEEWEISFAQALDDLGPGAAEEEQQKMARAVFKWVESACLPIRKNVDHPSICRGSLHMMANELRIGWHPEFEARLRHLLAIPGVAA</sequence>
<name>A0A0H2X8G9_XANC8</name>
<dbReference type="Proteomes" id="UP000000420">
    <property type="component" value="Chromosome"/>
</dbReference>
<evidence type="ECO:0000313" key="3">
    <source>
        <dbReference type="Proteomes" id="UP000000420"/>
    </source>
</evidence>
<dbReference type="Pfam" id="PF20283">
    <property type="entry name" value="CTD7"/>
    <property type="match status" value="1"/>
</dbReference>
<feature type="domain" description="ABC-three component systems C-terminal" evidence="1">
    <location>
        <begin position="269"/>
        <end position="392"/>
    </location>
</feature>
<proteinExistence type="predicted"/>
<protein>
    <recommendedName>
        <fullName evidence="1">ABC-three component systems C-terminal domain-containing protein</fullName>
    </recommendedName>
</protein>
<dbReference type="AlphaFoldDB" id="A0A0H2X8G9"/>
<dbReference type="InterPro" id="IPR046913">
    <property type="entry name" value="ABC-3C_CTD7"/>
</dbReference>
<reference evidence="2 3" key="1">
    <citation type="journal article" date="2005" name="Genome Res.">
        <title>Comparative and functional genomic analyses of the pathogenicity of phytopathogen Xanthomonas campestris pv. campestris.</title>
        <authorList>
            <person name="Qian W."/>
            <person name="Jia Y."/>
            <person name="Ren S.X."/>
            <person name="He Y.Q."/>
            <person name="Feng J.X."/>
            <person name="Lu L.F."/>
            <person name="Sun Q."/>
            <person name="Ying G."/>
            <person name="Tang D.J."/>
            <person name="Tang H."/>
            <person name="Wu W."/>
            <person name="Hao P."/>
            <person name="Wang L."/>
            <person name="Jiang B.L."/>
            <person name="Zeng S."/>
            <person name="Gu W.Y."/>
            <person name="Lu G."/>
            <person name="Rong L."/>
            <person name="Tian Y."/>
            <person name="Yao Z."/>
            <person name="Fu G."/>
            <person name="Chen B."/>
            <person name="Fang R."/>
            <person name="Qiang B."/>
            <person name="Chen Z."/>
            <person name="Zhao G.P."/>
            <person name="Tang J.L."/>
            <person name="He C."/>
        </authorList>
    </citation>
    <scope>NUCLEOTIDE SEQUENCE [LARGE SCALE GENOMIC DNA]</scope>
    <source>
        <strain evidence="2 3">8004</strain>
    </source>
</reference>